<dbReference type="PANTHER" id="PTHR43630:SF1">
    <property type="entry name" value="POLY-BETA-1,6-N-ACETYL-D-GLUCOSAMINE SYNTHASE"/>
    <property type="match status" value="1"/>
</dbReference>
<evidence type="ECO:0000256" key="2">
    <source>
        <dbReference type="ARBA" id="ARBA00022676"/>
    </source>
</evidence>
<dbReference type="SUPFAM" id="SSF53448">
    <property type="entry name" value="Nucleotide-diphospho-sugar transferases"/>
    <property type="match status" value="1"/>
</dbReference>
<keyword evidence="3 5" id="KW-0808">Transferase</keyword>
<dbReference type="GO" id="GO:0016757">
    <property type="term" value="F:glycosyltransferase activity"/>
    <property type="evidence" value="ECO:0007669"/>
    <property type="project" value="UniProtKB-KW"/>
</dbReference>
<protein>
    <submittedName>
        <fullName evidence="5">Glycosyl transferase family 2</fullName>
    </submittedName>
</protein>
<accession>A0A0G0VE49</accession>
<dbReference type="EMBL" id="LBZM01000051">
    <property type="protein sequence ID" value="KKR70325.1"/>
    <property type="molecule type" value="Genomic_DNA"/>
</dbReference>
<name>A0A0G0VE49_9BACT</name>
<dbReference type="Pfam" id="PF00535">
    <property type="entry name" value="Glycos_transf_2"/>
    <property type="match status" value="1"/>
</dbReference>
<comment type="similarity">
    <text evidence="1">Belongs to the glycosyltransferase 2 family.</text>
</comment>
<reference evidence="5 6" key="1">
    <citation type="journal article" date="2015" name="Nature">
        <title>rRNA introns, odd ribosomes, and small enigmatic genomes across a large radiation of phyla.</title>
        <authorList>
            <person name="Brown C.T."/>
            <person name="Hug L.A."/>
            <person name="Thomas B.C."/>
            <person name="Sharon I."/>
            <person name="Castelle C.J."/>
            <person name="Singh A."/>
            <person name="Wilkins M.J."/>
            <person name="Williams K.H."/>
            <person name="Banfield J.F."/>
        </authorList>
    </citation>
    <scope>NUCLEOTIDE SEQUENCE [LARGE SCALE GENOMIC DNA]</scope>
</reference>
<dbReference type="AlphaFoldDB" id="A0A0G0VE49"/>
<evidence type="ECO:0000256" key="1">
    <source>
        <dbReference type="ARBA" id="ARBA00006739"/>
    </source>
</evidence>
<dbReference type="PANTHER" id="PTHR43630">
    <property type="entry name" value="POLY-BETA-1,6-N-ACETYL-D-GLUCOSAMINE SYNTHASE"/>
    <property type="match status" value="1"/>
</dbReference>
<feature type="domain" description="Glycosyltransferase 2-like" evidence="4">
    <location>
        <begin position="9"/>
        <end position="116"/>
    </location>
</feature>
<dbReference type="InterPro" id="IPR029044">
    <property type="entry name" value="Nucleotide-diphossugar_trans"/>
</dbReference>
<evidence type="ECO:0000256" key="3">
    <source>
        <dbReference type="ARBA" id="ARBA00022679"/>
    </source>
</evidence>
<keyword evidence="2" id="KW-0328">Glycosyltransferase</keyword>
<dbReference type="Gene3D" id="3.90.550.10">
    <property type="entry name" value="Spore Coat Polysaccharide Biosynthesis Protein SpsA, Chain A"/>
    <property type="match status" value="1"/>
</dbReference>
<comment type="caution">
    <text evidence="5">The sequence shown here is derived from an EMBL/GenBank/DDBJ whole genome shotgun (WGS) entry which is preliminary data.</text>
</comment>
<dbReference type="Proteomes" id="UP000034664">
    <property type="component" value="Unassembled WGS sequence"/>
</dbReference>
<organism evidence="5 6">
    <name type="scientific">Candidatus Roizmanbacteria bacterium GW2011_GWB1_40_7</name>
    <dbReference type="NCBI Taxonomy" id="1618482"/>
    <lineage>
        <taxon>Bacteria</taxon>
        <taxon>Candidatus Roizmaniibacteriota</taxon>
    </lineage>
</organism>
<dbReference type="CDD" id="cd00761">
    <property type="entry name" value="Glyco_tranf_GTA_type"/>
    <property type="match status" value="1"/>
</dbReference>
<evidence type="ECO:0000313" key="5">
    <source>
        <dbReference type="EMBL" id="KKR70325.1"/>
    </source>
</evidence>
<dbReference type="InterPro" id="IPR001173">
    <property type="entry name" value="Glyco_trans_2-like"/>
</dbReference>
<sequence length="302" mass="34421">MKPKKLTISVGTSAYNEESNIKHMLQSVLRQQGDSFILKEIMVISDGSSDTTVQQTKIIDDKRITMYDDGKRLGKPSRIRQLLEDFTADVFVFIDADTVMKDSHVLEAIAKAFLSNLSLSLIMGNTEPLPGKTFIEKAVNNYIYARSALEKKFHLQERAYGAHGFLAHSHKFGKSLSLPREVFNEDAFFYFAAISRREQVTFLKQATVLYRSPQTIRDHINQATRHIYGGMQLKEYFGDELVDAGFYVSFPATVHLLIRQLVRDPIGYIVLKILGMYCKYRASKKNSMLVTWTPISSSKHVF</sequence>
<gene>
    <name evidence="5" type="ORF">UU14_C0051G0005</name>
</gene>
<proteinExistence type="inferred from homology"/>
<evidence type="ECO:0000259" key="4">
    <source>
        <dbReference type="Pfam" id="PF00535"/>
    </source>
</evidence>
<evidence type="ECO:0000313" key="6">
    <source>
        <dbReference type="Proteomes" id="UP000034664"/>
    </source>
</evidence>